<dbReference type="AlphaFoldDB" id="A0A3P4B0W8"/>
<dbReference type="InterPro" id="IPR003399">
    <property type="entry name" value="Mce/MlaD"/>
</dbReference>
<protein>
    <submittedName>
        <fullName evidence="3">Mce related protein</fullName>
    </submittedName>
</protein>
<reference evidence="3 4" key="1">
    <citation type="submission" date="2018-10" db="EMBL/GenBank/DDBJ databases">
        <authorList>
            <person name="Criscuolo A."/>
        </authorList>
    </citation>
    <scope>NUCLEOTIDE SEQUENCE [LARGE SCALE GENOMIC DNA]</scope>
    <source>
        <strain evidence="3">DnA1</strain>
    </source>
</reference>
<evidence type="ECO:0000313" key="4">
    <source>
        <dbReference type="Proteomes" id="UP000277294"/>
    </source>
</evidence>
<dbReference type="EMBL" id="UWPJ01000014">
    <property type="protein sequence ID" value="VCU69491.1"/>
    <property type="molecule type" value="Genomic_DNA"/>
</dbReference>
<dbReference type="PANTHER" id="PTHR36698">
    <property type="entry name" value="BLL5892 PROTEIN"/>
    <property type="match status" value="1"/>
</dbReference>
<accession>A0A3P4B0W8</accession>
<dbReference type="RefSeq" id="WP_124078897.1">
    <property type="nucleotide sequence ID" value="NZ_UWPJ01000014.1"/>
</dbReference>
<dbReference type="Proteomes" id="UP000277294">
    <property type="component" value="Unassembled WGS sequence"/>
</dbReference>
<feature type="domain" description="Mce/MlaD" evidence="2">
    <location>
        <begin position="40"/>
        <end position="116"/>
    </location>
</feature>
<gene>
    <name evidence="3" type="ORF">PIGHUM_01554</name>
</gene>
<feature type="transmembrane region" description="Helical" evidence="1">
    <location>
        <begin position="7"/>
        <end position="29"/>
    </location>
</feature>
<evidence type="ECO:0000256" key="1">
    <source>
        <dbReference type="SAM" id="Phobius"/>
    </source>
</evidence>
<keyword evidence="4" id="KW-1185">Reference proteome</keyword>
<keyword evidence="1" id="KW-1133">Transmembrane helix</keyword>
<organism evidence="3 4">
    <name type="scientific">Pigmentiphaga humi</name>
    <dbReference type="NCBI Taxonomy" id="2478468"/>
    <lineage>
        <taxon>Bacteria</taxon>
        <taxon>Pseudomonadati</taxon>
        <taxon>Pseudomonadota</taxon>
        <taxon>Betaproteobacteria</taxon>
        <taxon>Burkholderiales</taxon>
        <taxon>Alcaligenaceae</taxon>
        <taxon>Pigmentiphaga</taxon>
    </lineage>
</organism>
<proteinExistence type="predicted"/>
<dbReference type="PANTHER" id="PTHR36698:SF2">
    <property type="entry name" value="MCE_MLAD DOMAIN-CONTAINING PROTEIN"/>
    <property type="match status" value="1"/>
</dbReference>
<dbReference type="Pfam" id="PF02470">
    <property type="entry name" value="MlaD"/>
    <property type="match status" value="1"/>
</dbReference>
<keyword evidence="1" id="KW-0472">Membrane</keyword>
<dbReference type="OrthoDB" id="5294672at2"/>
<keyword evidence="1" id="KW-0812">Transmembrane</keyword>
<sequence>METRAHHVVIGLFLVVFVAGALLFGLWLAKNHTDAGVAQFDVEFNEAVNGLSEGSAVMYSGIKVGDVARLRLDPADPRKVVARIRIASSVPIRQDTVARLRLTGVTGTSVIQLSSGRPDSPLLVGTGDQAPVIVATPSPISQLLAGGEDLMLNVSELVASSRRMMSPHNAEQLGRILDNLEKTTQAMADGRDDVARLSAQVAVLGQQAAEVLSRTSSLLGRTDALVADQGRQTLQGAQAAMTSLARAGDSIDRLVQENRGALGSGAQGLNELGGALRELRTTLASLRAVMRRLEDNPANYLLGREQPKEFTP</sequence>
<name>A0A3P4B0W8_9BURK</name>
<evidence type="ECO:0000259" key="2">
    <source>
        <dbReference type="Pfam" id="PF02470"/>
    </source>
</evidence>
<evidence type="ECO:0000313" key="3">
    <source>
        <dbReference type="EMBL" id="VCU69491.1"/>
    </source>
</evidence>